<proteinExistence type="predicted"/>
<dbReference type="InterPro" id="IPR000120">
    <property type="entry name" value="Amidase"/>
</dbReference>
<dbReference type="InterPro" id="IPR020556">
    <property type="entry name" value="Amidase_CS"/>
</dbReference>
<keyword evidence="3" id="KW-1185">Reference proteome</keyword>
<dbReference type="EMBL" id="JAWSTH010000023">
    <property type="protein sequence ID" value="MDW5594862.1"/>
    <property type="molecule type" value="Genomic_DNA"/>
</dbReference>
<dbReference type="InterPro" id="IPR023631">
    <property type="entry name" value="Amidase_dom"/>
</dbReference>
<accession>A0ABU4HQ84</accession>
<evidence type="ECO:0000313" key="3">
    <source>
        <dbReference type="Proteomes" id="UP001284601"/>
    </source>
</evidence>
<reference evidence="2 3" key="2">
    <citation type="submission" date="2023-10" db="EMBL/GenBank/DDBJ databases">
        <authorList>
            <person name="Han X.F."/>
        </authorList>
    </citation>
    <scope>NUCLEOTIDE SEQUENCE [LARGE SCALE GENOMIC DNA]</scope>
    <source>
        <strain evidence="2 3">KCTC 39840</strain>
    </source>
</reference>
<sequence length="475" mass="49564">MSAAGGAIHRLSAVEIAAGIRARSFSVVEVLSDHLDRIDAVNPRLRAIVTLDADGARAAAQEADRALARGEAHGALHGLPIAIKDLVDTAGIRTTYGSPLFADHVPTRDALLVQRLRQAGAIVIGKTNTSEFGAGSQTFNEVFGTTRNPYDLARTPGGSSGGAAAAVAARMLPLADGSDLAASVRNPASFCNLVGIRPTPGRIPADPGVADPWSPFGVTGTFGRSVADATLLLGALAGRDPRAPLSALDELPAQLEERLDGAVAGTRVAWSRDLGGLPVEPAVTAALEPARAVLASLGCELRDAEPDLAVADEAFDTLRAVAFVAAHGAKVAETPDQVKQTIHWNVDRGRALDGEAVARAISLRGRAFHELRSFLDDHDVLALPTSQVVPFPVEVEWPSEIAGERMEHYIAWLRSCSRITVTGHPAVSVPAGFTPEGLPVGLQLVGRHGGEAALLRVASALERALAPQTPREPVL</sequence>
<dbReference type="InterPro" id="IPR036928">
    <property type="entry name" value="AS_sf"/>
</dbReference>
<dbReference type="PANTHER" id="PTHR11895">
    <property type="entry name" value="TRANSAMIDASE"/>
    <property type="match status" value="1"/>
</dbReference>
<dbReference type="SUPFAM" id="SSF75304">
    <property type="entry name" value="Amidase signature (AS) enzymes"/>
    <property type="match status" value="1"/>
</dbReference>
<feature type="domain" description="Amidase" evidence="1">
    <location>
        <begin position="29"/>
        <end position="455"/>
    </location>
</feature>
<evidence type="ECO:0000313" key="2">
    <source>
        <dbReference type="EMBL" id="MDW5594862.1"/>
    </source>
</evidence>
<dbReference type="Proteomes" id="UP001284601">
    <property type="component" value="Unassembled WGS sequence"/>
</dbReference>
<organism evidence="2 3">
    <name type="scientific">Conexibacter stalactiti</name>
    <dbReference type="NCBI Taxonomy" id="1940611"/>
    <lineage>
        <taxon>Bacteria</taxon>
        <taxon>Bacillati</taxon>
        <taxon>Actinomycetota</taxon>
        <taxon>Thermoleophilia</taxon>
        <taxon>Solirubrobacterales</taxon>
        <taxon>Conexibacteraceae</taxon>
        <taxon>Conexibacter</taxon>
    </lineage>
</organism>
<dbReference type="Gene3D" id="3.90.1300.10">
    <property type="entry name" value="Amidase signature (AS) domain"/>
    <property type="match status" value="1"/>
</dbReference>
<dbReference type="PROSITE" id="PS00571">
    <property type="entry name" value="AMIDASES"/>
    <property type="match status" value="1"/>
</dbReference>
<dbReference type="NCBIfam" id="NF005686">
    <property type="entry name" value="PRK07486.1"/>
    <property type="match status" value="1"/>
</dbReference>
<name>A0ABU4HQ84_9ACTN</name>
<dbReference type="RefSeq" id="WP_318597195.1">
    <property type="nucleotide sequence ID" value="NZ_JAWSTH010000023.1"/>
</dbReference>
<evidence type="ECO:0000259" key="1">
    <source>
        <dbReference type="Pfam" id="PF01425"/>
    </source>
</evidence>
<protein>
    <submittedName>
        <fullName evidence="2">Amidase</fullName>
    </submittedName>
</protein>
<gene>
    <name evidence="2" type="ORF">R7226_10965</name>
</gene>
<dbReference type="Pfam" id="PF01425">
    <property type="entry name" value="Amidase"/>
    <property type="match status" value="1"/>
</dbReference>
<reference evidence="3" key="1">
    <citation type="submission" date="2023-07" db="EMBL/GenBank/DDBJ databases">
        <title>Conexibacter stalactiti sp. nov., isolated from stalactites in a lava cave and emended description of the genus Conexibacter.</title>
        <authorList>
            <person name="Lee S.D."/>
        </authorList>
    </citation>
    <scope>NUCLEOTIDE SEQUENCE [LARGE SCALE GENOMIC DNA]</scope>
    <source>
        <strain evidence="3">KCTC 39840</strain>
    </source>
</reference>
<dbReference type="PANTHER" id="PTHR11895:SF76">
    <property type="entry name" value="INDOLEACETAMIDE HYDROLASE"/>
    <property type="match status" value="1"/>
</dbReference>
<comment type="caution">
    <text evidence="2">The sequence shown here is derived from an EMBL/GenBank/DDBJ whole genome shotgun (WGS) entry which is preliminary data.</text>
</comment>